<evidence type="ECO:0000259" key="5">
    <source>
        <dbReference type="Pfam" id="PF09362"/>
    </source>
</evidence>
<dbReference type="Pfam" id="PF24517">
    <property type="entry name" value="CBM96"/>
    <property type="match status" value="1"/>
</dbReference>
<organism evidence="7 8">
    <name type="scientific">Siccibacter turicensis</name>
    <dbReference type="NCBI Taxonomy" id="357233"/>
    <lineage>
        <taxon>Bacteria</taxon>
        <taxon>Pseudomonadati</taxon>
        <taxon>Pseudomonadota</taxon>
        <taxon>Gammaproteobacteria</taxon>
        <taxon>Enterobacterales</taxon>
        <taxon>Enterobacteriaceae</taxon>
        <taxon>Siccibacter</taxon>
    </lineage>
</organism>
<evidence type="ECO:0000256" key="4">
    <source>
        <dbReference type="SAM" id="SignalP"/>
    </source>
</evidence>
<dbReference type="AlphaFoldDB" id="A0A2P8VN12"/>
<evidence type="ECO:0000313" key="8">
    <source>
        <dbReference type="Proteomes" id="UP000240212"/>
    </source>
</evidence>
<protein>
    <submittedName>
        <fullName evidence="7">Uncharacterized protein</fullName>
    </submittedName>
</protein>
<dbReference type="InterPro" id="IPR018535">
    <property type="entry name" value="DUF1996"/>
</dbReference>
<dbReference type="Pfam" id="PF09362">
    <property type="entry name" value="DUF1996"/>
    <property type="match status" value="1"/>
</dbReference>
<dbReference type="RefSeq" id="WP_106876618.1">
    <property type="nucleotide sequence ID" value="NZ_PYEP01000002.1"/>
</dbReference>
<evidence type="ECO:0000256" key="3">
    <source>
        <dbReference type="ARBA" id="ARBA00022729"/>
    </source>
</evidence>
<gene>
    <name evidence="7" type="ORF">C7G83_06300</name>
</gene>
<dbReference type="PANTHER" id="PTHR43662">
    <property type="match status" value="1"/>
</dbReference>
<evidence type="ECO:0000256" key="1">
    <source>
        <dbReference type="ARBA" id="ARBA00004613"/>
    </source>
</evidence>
<dbReference type="GO" id="GO:0005576">
    <property type="term" value="C:extracellular region"/>
    <property type="evidence" value="ECO:0007669"/>
    <property type="project" value="UniProtKB-SubCell"/>
</dbReference>
<dbReference type="InterPro" id="IPR055372">
    <property type="entry name" value="CBM96"/>
</dbReference>
<keyword evidence="3 4" id="KW-0732">Signal</keyword>
<feature type="signal peptide" evidence="4">
    <location>
        <begin position="1"/>
        <end position="24"/>
    </location>
</feature>
<dbReference type="PANTHER" id="PTHR43662:SF3">
    <property type="entry name" value="DOMAIN PROTEIN, PUTATIVE (AFU_ORTHOLOGUE AFUA_6G11970)-RELATED"/>
    <property type="match status" value="1"/>
</dbReference>
<feature type="chain" id="PRO_5015150437" evidence="4">
    <location>
        <begin position="25"/>
        <end position="471"/>
    </location>
</feature>
<sequence length="471" mass="52386">MKPTTLLRSLIPLVTGLSAFSAWAGPQAHVVCAYDHTAGDDAIMMYGMPNHAMLHDFFGNTHIDAYTDYVRLRNQPETNCDNKADSSAWWAPTMRLPDGQIVKPAYQKTYYQSTNVDKYPLTPFPPGLELLAGDHHGTGPNRRITFLCGNGKGYTNTAGEVCGLRAKGDAVQFNIGLKFPNCWDGVNLKPVRGRMNATYTNDAGACPAEFPVKIPTVNMNVAWVLPQITSLDTAKIELSMDPVMDGETRIEKWGSIYTAHADFINGWPVQSAEFMTSKCMNNNMDCGVQIPFSYARASADTWVSSAEPATNFGDDATLQVQDDWRNGGRTANKEIMSLVKFPIPPLPEGYSEADAALFKYTIRIYGGRNADGADQVFFYPTDTRWDEHQVTWNNRPPCNYLSDGIMYTRTQRDYRYVDVDKAVRAARAAGKTEIAWYIGGDRKANNYTFNPAGTKEDLLLMVTAYKTTPEI</sequence>
<feature type="domain" description="Carbohydrate-binding module family 96" evidence="6">
    <location>
        <begin position="293"/>
        <end position="463"/>
    </location>
</feature>
<comment type="caution">
    <text evidence="7">The sequence shown here is derived from an EMBL/GenBank/DDBJ whole genome shotgun (WGS) entry which is preliminary data.</text>
</comment>
<comment type="subcellular location">
    <subcellularLocation>
        <location evidence="1">Secreted</location>
    </subcellularLocation>
</comment>
<keyword evidence="8" id="KW-1185">Reference proteome</keyword>
<dbReference type="NCBIfam" id="NF033679">
    <property type="entry name" value="DNRLRE_dom"/>
    <property type="match status" value="1"/>
</dbReference>
<evidence type="ECO:0000259" key="6">
    <source>
        <dbReference type="Pfam" id="PF24517"/>
    </source>
</evidence>
<name>A0A2P8VN12_9ENTR</name>
<dbReference type="Proteomes" id="UP000240212">
    <property type="component" value="Unassembled WGS sequence"/>
</dbReference>
<evidence type="ECO:0000256" key="2">
    <source>
        <dbReference type="ARBA" id="ARBA00022525"/>
    </source>
</evidence>
<evidence type="ECO:0000313" key="7">
    <source>
        <dbReference type="EMBL" id="PSN08951.1"/>
    </source>
</evidence>
<dbReference type="OrthoDB" id="581239at2"/>
<accession>A0A2P8VN12</accession>
<dbReference type="EMBL" id="PYEP01000002">
    <property type="protein sequence ID" value="PSN08951.1"/>
    <property type="molecule type" value="Genomic_DNA"/>
</dbReference>
<feature type="domain" description="DUF1996" evidence="5">
    <location>
        <begin position="41"/>
        <end position="267"/>
    </location>
</feature>
<keyword evidence="2" id="KW-0964">Secreted</keyword>
<proteinExistence type="predicted"/>
<reference evidence="7 8" key="1">
    <citation type="submission" date="2018-03" db="EMBL/GenBank/DDBJ databases">
        <title>Draft genome sequence of the first documented clinical Siccibacter turicensis isolate in Austria.</title>
        <authorList>
            <person name="Lepuschitz S."/>
            <person name="Pekard-Amenitsch S."/>
            <person name="Haunold R."/>
            <person name="Schill S."/>
            <person name="Mach R."/>
            <person name="Allerberger F."/>
            <person name="Ruppitsch W."/>
            <person name="Forsythe S.J."/>
        </authorList>
    </citation>
    <scope>NUCLEOTIDE SEQUENCE [LARGE SCALE GENOMIC DNA]</scope>
    <source>
        <strain evidence="7 8">6100069499-17</strain>
    </source>
</reference>